<comment type="caution">
    <text evidence="3">The sequence shown here is derived from an EMBL/GenBank/DDBJ whole genome shotgun (WGS) entry which is preliminary data.</text>
</comment>
<evidence type="ECO:0000256" key="1">
    <source>
        <dbReference type="SAM" id="MobiDB-lite"/>
    </source>
</evidence>
<proteinExistence type="predicted"/>
<organism evidence="3 4">
    <name type="scientific">Paracraurococcus lichenis</name>
    <dbReference type="NCBI Taxonomy" id="3064888"/>
    <lineage>
        <taxon>Bacteria</taxon>
        <taxon>Pseudomonadati</taxon>
        <taxon>Pseudomonadota</taxon>
        <taxon>Alphaproteobacteria</taxon>
        <taxon>Acetobacterales</taxon>
        <taxon>Roseomonadaceae</taxon>
        <taxon>Paracraurococcus</taxon>
    </lineage>
</organism>
<dbReference type="EMBL" id="JAUTWS010000071">
    <property type="protein sequence ID" value="MDO9713116.1"/>
    <property type="molecule type" value="Genomic_DNA"/>
</dbReference>
<dbReference type="Gene3D" id="1.10.10.10">
    <property type="entry name" value="Winged helix-like DNA-binding domain superfamily/Winged helix DNA-binding domain"/>
    <property type="match status" value="1"/>
</dbReference>
<dbReference type="InterPro" id="IPR001845">
    <property type="entry name" value="HTH_ArsR_DNA-bd_dom"/>
</dbReference>
<dbReference type="Pfam" id="PF25212">
    <property type="entry name" value="HVO_A0114"/>
    <property type="match status" value="1"/>
</dbReference>
<evidence type="ECO:0000313" key="4">
    <source>
        <dbReference type="Proteomes" id="UP001243009"/>
    </source>
</evidence>
<dbReference type="SUPFAM" id="SSF46785">
    <property type="entry name" value="Winged helix' DNA-binding domain"/>
    <property type="match status" value="1"/>
</dbReference>
<dbReference type="SMART" id="SM00418">
    <property type="entry name" value="HTH_ARSR"/>
    <property type="match status" value="1"/>
</dbReference>
<dbReference type="CDD" id="cd00090">
    <property type="entry name" value="HTH_ARSR"/>
    <property type="match status" value="1"/>
</dbReference>
<accession>A0ABT9EAD0</accession>
<evidence type="ECO:0000313" key="3">
    <source>
        <dbReference type="EMBL" id="MDO9713116.1"/>
    </source>
</evidence>
<feature type="domain" description="HTH arsR-type" evidence="2">
    <location>
        <begin position="30"/>
        <end position="109"/>
    </location>
</feature>
<dbReference type="RefSeq" id="WP_305107975.1">
    <property type="nucleotide sequence ID" value="NZ_JAUTWS010000071.1"/>
</dbReference>
<dbReference type="Proteomes" id="UP001243009">
    <property type="component" value="Unassembled WGS sequence"/>
</dbReference>
<keyword evidence="4" id="KW-1185">Reference proteome</keyword>
<reference evidence="3 4" key="1">
    <citation type="submission" date="2023-08" db="EMBL/GenBank/DDBJ databases">
        <title>The draft genome sequence of Paracraurococcus sp. LOR1-02.</title>
        <authorList>
            <person name="Kingkaew E."/>
            <person name="Tanasupawat S."/>
        </authorList>
    </citation>
    <scope>NUCLEOTIDE SEQUENCE [LARGE SCALE GENOMIC DNA]</scope>
    <source>
        <strain evidence="3 4">LOR1-02</strain>
    </source>
</reference>
<dbReference type="InterPro" id="IPR011991">
    <property type="entry name" value="ArsR-like_HTH"/>
</dbReference>
<dbReference type="InterPro" id="IPR036388">
    <property type="entry name" value="WH-like_DNA-bd_sf"/>
</dbReference>
<sequence>MARKSLSELREEMRAVARGEGKPSPLPAAPLLAALSREALDLLGVVLRERPATVAELVARTGRAQPNVSRSLQQLAGHGLIRLERKGREVRPVPVAREVRVDLLRGTYEAMPFTGAM</sequence>
<feature type="region of interest" description="Disordered" evidence="1">
    <location>
        <begin position="1"/>
        <end position="23"/>
    </location>
</feature>
<name>A0ABT9EAD0_9PROT</name>
<gene>
    <name evidence="3" type="ORF">Q7A36_32610</name>
</gene>
<protein>
    <submittedName>
        <fullName evidence="3">MarR family transcriptional regulator</fullName>
    </submittedName>
</protein>
<dbReference type="InterPro" id="IPR036390">
    <property type="entry name" value="WH_DNA-bd_sf"/>
</dbReference>
<evidence type="ECO:0000259" key="2">
    <source>
        <dbReference type="SMART" id="SM00418"/>
    </source>
</evidence>
<feature type="compositionally biased region" description="Basic and acidic residues" evidence="1">
    <location>
        <begin position="1"/>
        <end position="21"/>
    </location>
</feature>